<reference evidence="2" key="1">
    <citation type="journal article" date="2020" name="Fungal Divers.">
        <title>Resolving the Mortierellaceae phylogeny through synthesis of multi-gene phylogenetics and phylogenomics.</title>
        <authorList>
            <person name="Vandepol N."/>
            <person name="Liber J."/>
            <person name="Desiro A."/>
            <person name="Na H."/>
            <person name="Kennedy M."/>
            <person name="Barry K."/>
            <person name="Grigoriev I.V."/>
            <person name="Miller A.N."/>
            <person name="O'Donnell K."/>
            <person name="Stajich J.E."/>
            <person name="Bonito G."/>
        </authorList>
    </citation>
    <scope>NUCLEOTIDE SEQUENCE</scope>
    <source>
        <strain evidence="2">NRRL 28262</strain>
    </source>
</reference>
<feature type="non-terminal residue" evidence="2">
    <location>
        <position position="1"/>
    </location>
</feature>
<protein>
    <submittedName>
        <fullName evidence="2">Uncharacterized protein</fullName>
    </submittedName>
</protein>
<organism evidence="2 3">
    <name type="scientific">Linnemannia exigua</name>
    <dbReference type="NCBI Taxonomy" id="604196"/>
    <lineage>
        <taxon>Eukaryota</taxon>
        <taxon>Fungi</taxon>
        <taxon>Fungi incertae sedis</taxon>
        <taxon>Mucoromycota</taxon>
        <taxon>Mortierellomycotina</taxon>
        <taxon>Mortierellomycetes</taxon>
        <taxon>Mortierellales</taxon>
        <taxon>Mortierellaceae</taxon>
        <taxon>Linnemannia</taxon>
    </lineage>
</organism>
<keyword evidence="1" id="KW-1133">Transmembrane helix</keyword>
<evidence type="ECO:0000313" key="2">
    <source>
        <dbReference type="EMBL" id="KAG0254355.1"/>
    </source>
</evidence>
<dbReference type="Proteomes" id="UP001194580">
    <property type="component" value="Unassembled WGS sequence"/>
</dbReference>
<dbReference type="EMBL" id="JAAAIL010002816">
    <property type="protein sequence ID" value="KAG0254355.1"/>
    <property type="molecule type" value="Genomic_DNA"/>
</dbReference>
<keyword evidence="1" id="KW-0812">Transmembrane</keyword>
<evidence type="ECO:0000313" key="3">
    <source>
        <dbReference type="Proteomes" id="UP001194580"/>
    </source>
</evidence>
<proteinExistence type="predicted"/>
<feature type="transmembrane region" description="Helical" evidence="1">
    <location>
        <begin position="6"/>
        <end position="26"/>
    </location>
</feature>
<evidence type="ECO:0000256" key="1">
    <source>
        <dbReference type="SAM" id="Phobius"/>
    </source>
</evidence>
<accession>A0AAD4D1Q1</accession>
<keyword evidence="1" id="KW-0472">Membrane</keyword>
<name>A0AAD4D1Q1_9FUNG</name>
<comment type="caution">
    <text evidence="2">The sequence shown here is derived from an EMBL/GenBank/DDBJ whole genome shotgun (WGS) entry which is preliminary data.</text>
</comment>
<keyword evidence="3" id="KW-1185">Reference proteome</keyword>
<dbReference type="AlphaFoldDB" id="A0AAD4D1Q1"/>
<gene>
    <name evidence="2" type="ORF">BGZ95_006068</name>
</gene>
<sequence>SISDQYLLYTNVSMIVTSTMFGVLAARTKKPGFMIMAMVTYFEYVGTVYQLFGLSLTSLLGMALYSAVLCSTGWQICQKELLIGAQSDLYLYYDRNGKAHWMKSNRTDGAIPL</sequence>